<feature type="domain" description="C2H2-type" evidence="8">
    <location>
        <begin position="586"/>
        <end position="613"/>
    </location>
</feature>
<evidence type="ECO:0000256" key="6">
    <source>
        <dbReference type="PROSITE-ProRule" id="PRU00042"/>
    </source>
</evidence>
<evidence type="ECO:0000313" key="9">
    <source>
        <dbReference type="Proteomes" id="UP000694904"/>
    </source>
</evidence>
<organism evidence="9 10">
    <name type="scientific">Drosophila arizonae</name>
    <name type="common">Fruit fly</name>
    <dbReference type="NCBI Taxonomy" id="7263"/>
    <lineage>
        <taxon>Eukaryota</taxon>
        <taxon>Metazoa</taxon>
        <taxon>Ecdysozoa</taxon>
        <taxon>Arthropoda</taxon>
        <taxon>Hexapoda</taxon>
        <taxon>Insecta</taxon>
        <taxon>Pterygota</taxon>
        <taxon>Neoptera</taxon>
        <taxon>Endopterygota</taxon>
        <taxon>Diptera</taxon>
        <taxon>Brachycera</taxon>
        <taxon>Muscomorpha</taxon>
        <taxon>Ephydroidea</taxon>
        <taxon>Drosophilidae</taxon>
        <taxon>Drosophila</taxon>
    </lineage>
</organism>
<feature type="domain" description="C2H2-type" evidence="8">
    <location>
        <begin position="671"/>
        <end position="698"/>
    </location>
</feature>
<sequence>MERKEVDTQQFIDHTLLATELMQNNFMMDLMDHTGVFPKTEGPTNLSTTAHHSTNNGGSYVEKHTLTPPELNFHNTIFQFVNKHVVEEPNGARTDEVPASPERTTNNYVKDTDVEFLTLNSSFLDRADAAAAATAGGNENVVPQQVPQPTFPALAIEPTVPIDVNAALHGDDLLYAHNASVTNARKVLPHKKRISRKLKGSVCGLMEGELEQHKHQHVVSTVANYSCEICGYAVHTQIEFYAHLKEHYDPGSLQQRLDVPQQQQQQVQQPQVQQQQVQQQPQVQQQQQQQQKEPLDMCGLSAEDKLQQEQAKLDQVFQDVQLNFENFHNISHVDDDVVDDVGVNMVIHADAMSLHKADGKLTPVGAANATATNVVPVVDDVEFSDTEDMLEGIRNVVDKVSVEDTCDAPWFNNNFSDIAFSGLLLPGEPPPAPPPTAPTPPATTLLKPSSHMDEQPQDDQLTLNFLKQTTQPKLEMGHKKSYIEAIAAAEAAAAAAAAMTNSTATSISPPARTPTPNDGSTIDQLQRSPLMLSESFKLEDVENAAPTDSANSSPAATDVIDDNVDSYLMEPDKPPVDEPSDTKRKFHCEICARDFNSYNALKYHQYTHTKERAYPCSTCERSFYTQSALKAHERTHSGVKPYKCEKCDFKFRQWGDLNYHIISRHSEVKAHMCEYCGKSFSRKYSLVLHRRIHTSERNYACQYCTKTFRASSYLLAHTKVHTGEKPYSCSVCDKKFRVSGDLKRHTRIHDPARLGQTTSESATKKRNNKLKQIEDEDVEAIIKNKSEALCGDAEQEILGL</sequence>
<dbReference type="SMART" id="SM00355">
    <property type="entry name" value="ZnF_C2H2"/>
    <property type="match status" value="7"/>
</dbReference>
<keyword evidence="9" id="KW-1185">Reference proteome</keyword>
<feature type="region of interest" description="Disordered" evidence="7">
    <location>
        <begin position="503"/>
        <end position="523"/>
    </location>
</feature>
<feature type="compositionally biased region" description="Pro residues" evidence="7">
    <location>
        <begin position="427"/>
        <end position="441"/>
    </location>
</feature>
<feature type="compositionally biased region" description="Polar residues" evidence="7">
    <location>
        <begin position="42"/>
        <end position="58"/>
    </location>
</feature>
<feature type="domain" description="C2H2-type" evidence="8">
    <location>
        <begin position="699"/>
        <end position="726"/>
    </location>
</feature>
<evidence type="ECO:0000256" key="5">
    <source>
        <dbReference type="ARBA" id="ARBA00023242"/>
    </source>
</evidence>
<dbReference type="PROSITE" id="PS50157">
    <property type="entry name" value="ZINC_FINGER_C2H2_2"/>
    <property type="match status" value="6"/>
</dbReference>
<evidence type="ECO:0000256" key="4">
    <source>
        <dbReference type="ARBA" id="ARBA00022833"/>
    </source>
</evidence>
<dbReference type="Proteomes" id="UP000694904">
    <property type="component" value="Chromosome 3"/>
</dbReference>
<dbReference type="PANTHER" id="PTHR24393">
    <property type="entry name" value="ZINC FINGER PROTEIN"/>
    <property type="match status" value="1"/>
</dbReference>
<evidence type="ECO:0000256" key="7">
    <source>
        <dbReference type="SAM" id="MobiDB-lite"/>
    </source>
</evidence>
<evidence type="ECO:0000256" key="2">
    <source>
        <dbReference type="ARBA" id="ARBA00022737"/>
    </source>
</evidence>
<accession>A0ABM1NT60</accession>
<feature type="domain" description="C2H2-type" evidence="8">
    <location>
        <begin position="727"/>
        <end position="754"/>
    </location>
</feature>
<reference evidence="10" key="3">
    <citation type="submission" date="2025-08" db="UniProtKB">
        <authorList>
            <consortium name="RefSeq"/>
        </authorList>
    </citation>
    <scope>IDENTIFICATION</scope>
    <source>
        <tissue evidence="10">Whole organism</tissue>
    </source>
</reference>
<evidence type="ECO:0000256" key="3">
    <source>
        <dbReference type="ARBA" id="ARBA00022771"/>
    </source>
</evidence>
<keyword evidence="4" id="KW-0862">Zinc</keyword>
<keyword evidence="3 6" id="KW-0863">Zinc-finger</keyword>
<evidence type="ECO:0000256" key="1">
    <source>
        <dbReference type="ARBA" id="ARBA00022723"/>
    </source>
</evidence>
<dbReference type="InterPro" id="IPR036236">
    <property type="entry name" value="Znf_C2H2_sf"/>
</dbReference>
<reference evidence="9" key="1">
    <citation type="journal article" date="1997" name="Nucleic Acids Res.">
        <title>tRNAscan-SE: a program for improved detection of transfer RNA genes in genomic sequence.</title>
        <authorList>
            <person name="Lowe T.M."/>
            <person name="Eddy S.R."/>
        </authorList>
    </citation>
    <scope>NUCLEOTIDE SEQUENCE [LARGE SCALE GENOMIC DNA]</scope>
</reference>
<proteinExistence type="predicted"/>
<feature type="region of interest" description="Disordered" evidence="7">
    <location>
        <begin position="41"/>
        <end position="63"/>
    </location>
</feature>
<keyword evidence="5" id="KW-0539">Nucleus</keyword>
<feature type="domain" description="C2H2-type" evidence="8">
    <location>
        <begin position="614"/>
        <end position="641"/>
    </location>
</feature>
<evidence type="ECO:0000259" key="8">
    <source>
        <dbReference type="PROSITE" id="PS50157"/>
    </source>
</evidence>
<feature type="domain" description="C2H2-type" evidence="8">
    <location>
        <begin position="642"/>
        <end position="670"/>
    </location>
</feature>
<dbReference type="InterPro" id="IPR013087">
    <property type="entry name" value="Znf_C2H2_type"/>
</dbReference>
<keyword evidence="2" id="KW-0677">Repeat</keyword>
<dbReference type="SUPFAM" id="SSF57667">
    <property type="entry name" value="beta-beta-alpha zinc fingers"/>
    <property type="match status" value="3"/>
</dbReference>
<dbReference type="RefSeq" id="XP_017858146.1">
    <property type="nucleotide sequence ID" value="XM_018002657.1"/>
</dbReference>
<gene>
    <name evidence="10" type="primary">LOC108610514</name>
</gene>
<keyword evidence="1" id="KW-0479">Metal-binding</keyword>
<evidence type="ECO:0000313" key="10">
    <source>
        <dbReference type="RefSeq" id="XP_017858146.1"/>
    </source>
</evidence>
<dbReference type="Pfam" id="PF00096">
    <property type="entry name" value="zf-C2H2"/>
    <property type="match status" value="5"/>
</dbReference>
<feature type="region of interest" description="Disordered" evidence="7">
    <location>
        <begin position="425"/>
        <end position="456"/>
    </location>
</feature>
<reference evidence="9" key="2">
    <citation type="journal article" date="2016" name="G3 (Bethesda)">
        <title>Genome Evolution in Three Species of Cactophilic Drosophila.</title>
        <authorList>
            <person name="Sanchez-Flores A."/>
            <person name="Penazola F."/>
            <person name="Carpinteyro-Ponce J."/>
            <person name="Nazario-Yepiz N."/>
            <person name="Abreu-Goodger C."/>
            <person name="Machado C.A."/>
            <person name="Markow T.A."/>
        </authorList>
    </citation>
    <scope>NUCLEOTIDE SEQUENCE [LARGE SCALE GENOMIC DNA]</scope>
</reference>
<dbReference type="PROSITE" id="PS00028">
    <property type="entry name" value="ZINC_FINGER_C2H2_1"/>
    <property type="match status" value="7"/>
</dbReference>
<name>A0ABM1NT60_DROAR</name>
<dbReference type="PANTHER" id="PTHR24393:SF34">
    <property type="entry name" value="PR_SET DOMAIN 13"/>
    <property type="match status" value="1"/>
</dbReference>
<dbReference type="Gene3D" id="3.30.160.60">
    <property type="entry name" value="Classic Zinc Finger"/>
    <property type="match status" value="6"/>
</dbReference>
<protein>
    <submittedName>
        <fullName evidence="10">B-cell lymphoma 6 protein homolog isoform X1</fullName>
    </submittedName>
</protein>
<dbReference type="GeneID" id="108610514"/>